<reference evidence="2" key="2">
    <citation type="submission" date="2019-01" db="UniProtKB">
        <authorList>
            <consortium name="EnsemblPlants"/>
        </authorList>
    </citation>
    <scope>IDENTIFICATION</scope>
    <source>
        <strain evidence="2">cv. Heinz 1706</strain>
    </source>
</reference>
<dbReference type="EnsemblPlants" id="Solyc03g020015.1.1">
    <property type="protein sequence ID" value="Solyc03g020015.1.1"/>
    <property type="gene ID" value="Solyc03g020015.1"/>
</dbReference>
<proteinExistence type="predicted"/>
<dbReference type="AlphaFoldDB" id="A0A3Q7FGZ4"/>
<protein>
    <submittedName>
        <fullName evidence="2">Uncharacterized protein</fullName>
    </submittedName>
</protein>
<evidence type="ECO:0000256" key="1">
    <source>
        <dbReference type="SAM" id="MobiDB-lite"/>
    </source>
</evidence>
<organism evidence="2">
    <name type="scientific">Solanum lycopersicum</name>
    <name type="common">Tomato</name>
    <name type="synonym">Lycopersicon esculentum</name>
    <dbReference type="NCBI Taxonomy" id="4081"/>
    <lineage>
        <taxon>Eukaryota</taxon>
        <taxon>Viridiplantae</taxon>
        <taxon>Streptophyta</taxon>
        <taxon>Embryophyta</taxon>
        <taxon>Tracheophyta</taxon>
        <taxon>Spermatophyta</taxon>
        <taxon>Magnoliopsida</taxon>
        <taxon>eudicotyledons</taxon>
        <taxon>Gunneridae</taxon>
        <taxon>Pentapetalae</taxon>
        <taxon>asterids</taxon>
        <taxon>lamiids</taxon>
        <taxon>Solanales</taxon>
        <taxon>Solanaceae</taxon>
        <taxon>Solanoideae</taxon>
        <taxon>Solaneae</taxon>
        <taxon>Solanum</taxon>
        <taxon>Solanum subgen. Lycopersicon</taxon>
    </lineage>
</organism>
<reference evidence="2" key="1">
    <citation type="journal article" date="2012" name="Nature">
        <title>The tomato genome sequence provides insights into fleshy fruit evolution.</title>
        <authorList>
            <consortium name="Tomato Genome Consortium"/>
        </authorList>
    </citation>
    <scope>NUCLEOTIDE SEQUENCE [LARGE SCALE GENOMIC DNA]</scope>
    <source>
        <strain evidence="2">cv. Heinz 1706</strain>
    </source>
</reference>
<evidence type="ECO:0000313" key="3">
    <source>
        <dbReference type="Proteomes" id="UP000004994"/>
    </source>
</evidence>
<keyword evidence="3" id="KW-1185">Reference proteome</keyword>
<dbReference type="Proteomes" id="UP000004994">
    <property type="component" value="Chromosome 3"/>
</dbReference>
<accession>A0A3Q7FGZ4</accession>
<dbReference type="Gramene" id="Solyc03g020015.1.1">
    <property type="protein sequence ID" value="Solyc03g020015.1.1"/>
    <property type="gene ID" value="Solyc03g020015.1"/>
</dbReference>
<name>A0A3Q7FGZ4_SOLLC</name>
<dbReference type="InParanoid" id="A0A3Q7FGZ4"/>
<sequence length="81" mass="9052">MSTTSGGDSAAEESKELKEMAKMRKGKKSWLIFILSRLNNSLPSLTNPAWLQADRTESHTRFQHLIKKLEGISSSTVKCQS</sequence>
<evidence type="ECO:0000313" key="2">
    <source>
        <dbReference type="EnsemblPlants" id="Solyc03g020015.1.1"/>
    </source>
</evidence>
<feature type="region of interest" description="Disordered" evidence="1">
    <location>
        <begin position="1"/>
        <end position="20"/>
    </location>
</feature>